<dbReference type="GO" id="GO:0006508">
    <property type="term" value="P:proteolysis"/>
    <property type="evidence" value="ECO:0007669"/>
    <property type="project" value="UniProtKB-KW"/>
</dbReference>
<dbReference type="PANTHER" id="PTHR32282:SF15">
    <property type="entry name" value="PENICILLIN-BINDING PROTEIN 1C"/>
    <property type="match status" value="1"/>
</dbReference>
<evidence type="ECO:0000313" key="16">
    <source>
        <dbReference type="Proteomes" id="UP000244450"/>
    </source>
</evidence>
<comment type="similarity">
    <text evidence="2">In the C-terminal section; belongs to the transpeptidase family.</text>
</comment>
<comment type="pathway">
    <text evidence="1">Cell wall biogenesis; peptidoglycan biosynthesis.</text>
</comment>
<evidence type="ECO:0000256" key="4">
    <source>
        <dbReference type="ARBA" id="ARBA00022645"/>
    </source>
</evidence>
<keyword evidence="5" id="KW-0645">Protease</keyword>
<dbReference type="InterPro" id="IPR012338">
    <property type="entry name" value="Beta-lactam/transpept-like"/>
</dbReference>
<evidence type="ECO:0000259" key="12">
    <source>
        <dbReference type="Pfam" id="PF00905"/>
    </source>
</evidence>
<comment type="catalytic activity">
    <reaction evidence="11">
        <text>[GlcNAc-(1-&gt;4)-Mur2Ac(oyl-L-Ala-gamma-D-Glu-L-Lys-D-Ala-D-Ala)](n)-di-trans,octa-cis-undecaprenyl diphosphate + beta-D-GlcNAc-(1-&gt;4)-Mur2Ac(oyl-L-Ala-gamma-D-Glu-L-Lys-D-Ala-D-Ala)-di-trans,octa-cis-undecaprenyl diphosphate = [GlcNAc-(1-&gt;4)-Mur2Ac(oyl-L-Ala-gamma-D-Glu-L-Lys-D-Ala-D-Ala)](n+1)-di-trans,octa-cis-undecaprenyl diphosphate + di-trans,octa-cis-undecaprenyl diphosphate + H(+)</text>
        <dbReference type="Rhea" id="RHEA:23708"/>
        <dbReference type="Rhea" id="RHEA-COMP:9602"/>
        <dbReference type="Rhea" id="RHEA-COMP:9603"/>
        <dbReference type="ChEBI" id="CHEBI:15378"/>
        <dbReference type="ChEBI" id="CHEBI:58405"/>
        <dbReference type="ChEBI" id="CHEBI:60033"/>
        <dbReference type="ChEBI" id="CHEBI:78435"/>
        <dbReference type="EC" id="2.4.99.28"/>
    </reaction>
</comment>
<dbReference type="InterPro" id="IPR023346">
    <property type="entry name" value="Lysozyme-like_dom_sf"/>
</dbReference>
<dbReference type="EMBL" id="QCYK01000001">
    <property type="protein sequence ID" value="PUZ28964.1"/>
    <property type="molecule type" value="Genomic_DNA"/>
</dbReference>
<dbReference type="GO" id="GO:0030288">
    <property type="term" value="C:outer membrane-bounded periplasmic space"/>
    <property type="evidence" value="ECO:0007669"/>
    <property type="project" value="TreeGrafter"/>
</dbReference>
<comment type="similarity">
    <text evidence="3">In the N-terminal section; belongs to the glycosyltransferase 51 family.</text>
</comment>
<dbReference type="EC" id="2.4.99.28" evidence="10"/>
<evidence type="ECO:0000313" key="15">
    <source>
        <dbReference type="EMBL" id="PUZ28964.1"/>
    </source>
</evidence>
<evidence type="ECO:0000256" key="11">
    <source>
        <dbReference type="ARBA" id="ARBA00049902"/>
    </source>
</evidence>
<keyword evidence="16" id="KW-1185">Reference proteome</keyword>
<dbReference type="GO" id="GO:0008955">
    <property type="term" value="F:peptidoglycan glycosyltransferase activity"/>
    <property type="evidence" value="ECO:0007669"/>
    <property type="project" value="UniProtKB-EC"/>
</dbReference>
<dbReference type="InterPro" id="IPR011815">
    <property type="entry name" value="PBP_1c"/>
</dbReference>
<evidence type="ECO:0000259" key="14">
    <source>
        <dbReference type="Pfam" id="PF06832"/>
    </source>
</evidence>
<reference evidence="15 16" key="1">
    <citation type="submission" date="2018-04" db="EMBL/GenBank/DDBJ databases">
        <title>Chitinophaga fuyangensis sp. nov., isolated from soil in a chemical factory.</title>
        <authorList>
            <person name="Chen K."/>
        </authorList>
    </citation>
    <scope>NUCLEOTIDE SEQUENCE [LARGE SCALE GENOMIC DNA]</scope>
    <source>
        <strain evidence="15 16">LY-1</strain>
    </source>
</reference>
<evidence type="ECO:0000256" key="3">
    <source>
        <dbReference type="ARBA" id="ARBA00007739"/>
    </source>
</evidence>
<feature type="domain" description="Penicillin-binding C-terminal" evidence="14">
    <location>
        <begin position="701"/>
        <end position="787"/>
    </location>
</feature>
<name>A0A2T7BMQ6_9BACT</name>
<sequence>MQKLLAWGQRRKWWLVCIAVLLLLYGFALPAKLFTDPTSYVIEDSHGDLLSATIAADGQWRFPVAKKVPEKFAQCITTYEDKRFYHHWGVDPLALGRATLQNFRSRHVVSGGSTLTMQVIRLSRNKPRNLWQKLVEITLATRLEFSYSKKSILALYAGHAPFGGNVVGLDAAAWRYYGRSPEALSWGEMAALAVLPNSPALVHPGRNRQELLRKRNALLEELCTAKKIDSSTCALSKLEPLPDQPLALPQLAPHLLEHFRQEAMAHHDPDTRIKTTIDGPLQRNVNDILQRYHTIYRANGINNAAALVLDVETGNALAYVGNIYNPADSALQSHVDIIQSPRSPGSTLKPILYAALLGDGQILPNTLIPDIPTQIAGYTPQNFDLGFDGAVPASRALSRSLNVPAVRMLQLYRYERFHALLRQLGVTTLKQNADHYGLSLILGGGENTLWELCGVYGSMARTLLHLQQNKGGYDLDDIHGPGYRMDERRVSRYQPGPNGLLDAGAIWHAFNAMEEVMRPGEEMLWQQFSSSQRVAWKTGTSFGFRDGWAIGVTPGYVVGVWVGNADGEGRPGLIGVSTAAPVLFDIFKLLPAGAWFPTPYDKLKKVEVCRQSGFRAGENCPDRDSLWVPAAGLRSGTCPYHQLVHLDHTGQYRVTEACEPPYLMQHKPWFVLPPAMEFYYKQKNSYLPLPPYRQDCLSSVDQDKPAMELIYPRAGARIYVPVEIDGSPGEAVFTAAHRTPGTKIFWHIDNQFVGTTMDMHQLAVHPPPGKHTLTLVDENGEEVRINFEILDKEKKS</sequence>
<dbReference type="Pfam" id="PF00912">
    <property type="entry name" value="Transgly"/>
    <property type="match status" value="1"/>
</dbReference>
<proteinExistence type="inferred from homology"/>
<dbReference type="InterPro" id="IPR009647">
    <property type="entry name" value="PBP_C"/>
</dbReference>
<dbReference type="SUPFAM" id="SSF56601">
    <property type="entry name" value="beta-lactamase/transpeptidase-like"/>
    <property type="match status" value="1"/>
</dbReference>
<evidence type="ECO:0000256" key="5">
    <source>
        <dbReference type="ARBA" id="ARBA00022670"/>
    </source>
</evidence>
<evidence type="ECO:0000256" key="8">
    <source>
        <dbReference type="ARBA" id="ARBA00022801"/>
    </source>
</evidence>
<gene>
    <name evidence="15" type="primary">pbpC</name>
    <name evidence="15" type="ORF">DCC81_05690</name>
</gene>
<keyword evidence="4" id="KW-0121">Carboxypeptidase</keyword>
<keyword evidence="9" id="KW-0511">Multifunctional enzyme</keyword>
<dbReference type="GO" id="GO:0004180">
    <property type="term" value="F:carboxypeptidase activity"/>
    <property type="evidence" value="ECO:0007669"/>
    <property type="project" value="UniProtKB-KW"/>
</dbReference>
<dbReference type="Gene3D" id="1.10.3810.10">
    <property type="entry name" value="Biosynthetic peptidoglycan transglycosylase-like"/>
    <property type="match status" value="1"/>
</dbReference>
<comment type="caution">
    <text evidence="15">The sequence shown here is derived from an EMBL/GenBank/DDBJ whole genome shotgun (WGS) entry which is preliminary data.</text>
</comment>
<evidence type="ECO:0000256" key="9">
    <source>
        <dbReference type="ARBA" id="ARBA00023268"/>
    </source>
</evidence>
<dbReference type="InterPro" id="IPR036950">
    <property type="entry name" value="PBP_transglycosylase"/>
</dbReference>
<evidence type="ECO:0000256" key="10">
    <source>
        <dbReference type="ARBA" id="ARBA00044770"/>
    </source>
</evidence>
<dbReference type="GO" id="GO:0008658">
    <property type="term" value="F:penicillin binding"/>
    <property type="evidence" value="ECO:0007669"/>
    <property type="project" value="InterPro"/>
</dbReference>
<dbReference type="InterPro" id="IPR001460">
    <property type="entry name" value="PCN-bd_Tpept"/>
</dbReference>
<dbReference type="PANTHER" id="PTHR32282">
    <property type="entry name" value="BINDING PROTEIN TRANSPEPTIDASE, PUTATIVE-RELATED"/>
    <property type="match status" value="1"/>
</dbReference>
<dbReference type="Pfam" id="PF06832">
    <property type="entry name" value="BiPBP_C"/>
    <property type="match status" value="1"/>
</dbReference>
<dbReference type="Gene3D" id="3.40.710.10">
    <property type="entry name" value="DD-peptidase/beta-lactamase superfamily"/>
    <property type="match status" value="1"/>
</dbReference>
<dbReference type="InterPro" id="IPR050396">
    <property type="entry name" value="Glycosyltr_51/Transpeptidase"/>
</dbReference>
<keyword evidence="7" id="KW-0808">Transferase</keyword>
<evidence type="ECO:0000259" key="13">
    <source>
        <dbReference type="Pfam" id="PF00912"/>
    </source>
</evidence>
<protein>
    <recommendedName>
        <fullName evidence="10">peptidoglycan glycosyltransferase</fullName>
        <ecNumber evidence="10">2.4.99.28</ecNumber>
    </recommendedName>
</protein>
<dbReference type="SUPFAM" id="SSF53955">
    <property type="entry name" value="Lysozyme-like"/>
    <property type="match status" value="1"/>
</dbReference>
<feature type="domain" description="Penicillin-binding protein transpeptidase" evidence="12">
    <location>
        <begin position="305"/>
        <end position="428"/>
    </location>
</feature>
<dbReference type="OrthoDB" id="9766909at2"/>
<dbReference type="NCBIfam" id="TIGR02073">
    <property type="entry name" value="PBP_1c"/>
    <property type="match status" value="1"/>
</dbReference>
<dbReference type="Proteomes" id="UP000244450">
    <property type="component" value="Unassembled WGS sequence"/>
</dbReference>
<accession>A0A2T7BMQ6</accession>
<feature type="domain" description="Glycosyl transferase family 51" evidence="13">
    <location>
        <begin position="63"/>
        <end position="221"/>
    </location>
</feature>
<dbReference type="GO" id="GO:0009252">
    <property type="term" value="P:peptidoglycan biosynthetic process"/>
    <property type="evidence" value="ECO:0007669"/>
    <property type="project" value="InterPro"/>
</dbReference>
<keyword evidence="6" id="KW-0328">Glycosyltransferase</keyword>
<dbReference type="RefSeq" id="WP_108685604.1">
    <property type="nucleotide sequence ID" value="NZ_QCYK01000001.1"/>
</dbReference>
<organism evidence="15 16">
    <name type="scientific">Chitinophaga parva</name>
    <dbReference type="NCBI Taxonomy" id="2169414"/>
    <lineage>
        <taxon>Bacteria</taxon>
        <taxon>Pseudomonadati</taxon>
        <taxon>Bacteroidota</taxon>
        <taxon>Chitinophagia</taxon>
        <taxon>Chitinophagales</taxon>
        <taxon>Chitinophagaceae</taxon>
        <taxon>Chitinophaga</taxon>
    </lineage>
</organism>
<keyword evidence="8" id="KW-0378">Hydrolase</keyword>
<evidence type="ECO:0000256" key="7">
    <source>
        <dbReference type="ARBA" id="ARBA00022679"/>
    </source>
</evidence>
<dbReference type="InterPro" id="IPR001264">
    <property type="entry name" value="Glyco_trans_51"/>
</dbReference>
<dbReference type="AlphaFoldDB" id="A0A2T7BMQ6"/>
<evidence type="ECO:0000256" key="1">
    <source>
        <dbReference type="ARBA" id="ARBA00004752"/>
    </source>
</evidence>
<dbReference type="Pfam" id="PF00905">
    <property type="entry name" value="Transpeptidase"/>
    <property type="match status" value="1"/>
</dbReference>
<evidence type="ECO:0000256" key="6">
    <source>
        <dbReference type="ARBA" id="ARBA00022676"/>
    </source>
</evidence>
<evidence type="ECO:0000256" key="2">
    <source>
        <dbReference type="ARBA" id="ARBA00007090"/>
    </source>
</evidence>